<evidence type="ECO:0000256" key="2">
    <source>
        <dbReference type="ARBA" id="ARBA00004427"/>
    </source>
</evidence>
<evidence type="ECO:0000256" key="17">
    <source>
        <dbReference type="ARBA" id="ARBA00022832"/>
    </source>
</evidence>
<keyword evidence="18" id="KW-0333">Golgi apparatus</keyword>
<accession>H2PU11</accession>
<dbReference type="GO" id="GO:2000255">
    <property type="term" value="P:negative regulation of male germ cell proliferation"/>
    <property type="evidence" value="ECO:0007669"/>
    <property type="project" value="Ensembl"/>
</dbReference>
<dbReference type="InterPro" id="IPR002345">
    <property type="entry name" value="Lipocalin"/>
</dbReference>
<keyword evidence="13" id="KW-0643">Prostaglandin biosynthesis</keyword>
<comment type="catalytic activity">
    <reaction evidence="26">
        <text>prostaglandin H2 = prostaglandin D2</text>
        <dbReference type="Rhea" id="RHEA:10600"/>
        <dbReference type="ChEBI" id="CHEBI:57405"/>
        <dbReference type="ChEBI" id="CHEBI:57406"/>
        <dbReference type="EC" id="5.3.99.2"/>
    </reaction>
</comment>
<dbReference type="InterPro" id="IPR000566">
    <property type="entry name" value="Lipocln_cytosolic_FA-bd_dom"/>
</dbReference>
<evidence type="ECO:0000256" key="23">
    <source>
        <dbReference type="ARBA" id="ARBA00023180"/>
    </source>
</evidence>
<evidence type="ECO:0000256" key="10">
    <source>
        <dbReference type="ARBA" id="ARBA00022501"/>
    </source>
</evidence>
<reference evidence="35 36" key="1">
    <citation type="submission" date="2008-02" db="EMBL/GenBank/DDBJ databases">
        <title>A 6x draft sequence assembly of the Pongo pygmaeus abelii genome.</title>
        <authorList>
            <person name="Wilson R.K."/>
            <person name="Mardis E."/>
        </authorList>
    </citation>
    <scope>NUCLEOTIDE SEQUENCE [LARGE SCALE GENOMIC DNA]</scope>
</reference>
<dbReference type="SUPFAM" id="SSF50814">
    <property type="entry name" value="Lipocalins"/>
    <property type="match status" value="1"/>
</dbReference>
<keyword evidence="20" id="KW-0472">Membrane</keyword>
<reference evidence="35" key="3">
    <citation type="submission" date="2025-09" db="UniProtKB">
        <authorList>
            <consortium name="Ensembl"/>
        </authorList>
    </citation>
    <scope>IDENTIFICATION</scope>
</reference>
<feature type="domain" description="Lipocalin/cytosolic fatty-acid binding" evidence="34">
    <location>
        <begin position="41"/>
        <end position="114"/>
    </location>
</feature>
<dbReference type="InParanoid" id="H2PU11"/>
<keyword evidence="11" id="KW-0444">Lipid biosynthesis</keyword>
<dbReference type="GO" id="GO:0005501">
    <property type="term" value="F:retinoid binding"/>
    <property type="evidence" value="ECO:0007669"/>
    <property type="project" value="Ensembl"/>
</dbReference>
<keyword evidence="16" id="KW-0256">Endoplasmic reticulum</keyword>
<proteinExistence type="inferred from homology"/>
<organism evidence="35 36">
    <name type="scientific">Pongo abelii</name>
    <name type="common">Sumatran orangutan</name>
    <name type="synonym">Pongo pygmaeus abelii</name>
    <dbReference type="NCBI Taxonomy" id="9601"/>
    <lineage>
        <taxon>Eukaryota</taxon>
        <taxon>Metazoa</taxon>
        <taxon>Chordata</taxon>
        <taxon>Craniata</taxon>
        <taxon>Vertebrata</taxon>
        <taxon>Euteleostomi</taxon>
        <taxon>Mammalia</taxon>
        <taxon>Eutheria</taxon>
        <taxon>Euarchontoglires</taxon>
        <taxon>Primates</taxon>
        <taxon>Haplorrhini</taxon>
        <taxon>Catarrhini</taxon>
        <taxon>Hominidae</taxon>
        <taxon>Pongo</taxon>
    </lineage>
</organism>
<evidence type="ECO:0000256" key="14">
    <source>
        <dbReference type="ARBA" id="ARBA00022675"/>
    </source>
</evidence>
<comment type="subunit">
    <text evidence="7">Monomer.</text>
</comment>
<feature type="chain" id="PRO_5035204143" description="Prostaglandin-H2 D-isomerase" evidence="33">
    <location>
        <begin position="23"/>
        <end position="218"/>
    </location>
</feature>
<evidence type="ECO:0000256" key="30">
    <source>
        <dbReference type="ARBA" id="ARBA00031917"/>
    </source>
</evidence>
<dbReference type="InterPro" id="IPR022272">
    <property type="entry name" value="Lipocalin_CS"/>
</dbReference>
<keyword evidence="8" id="KW-0813">Transport</keyword>
<dbReference type="PANTHER" id="PTHR11430:SF86">
    <property type="entry name" value="PROSTAGLANDIN-H2 D-ISOMERASE"/>
    <property type="match status" value="1"/>
</dbReference>
<keyword evidence="15 33" id="KW-0732">Signal</keyword>
<comment type="similarity">
    <text evidence="6 32">Belongs to the calycin superfamily. Lipocalin family.</text>
</comment>
<dbReference type="PRINTS" id="PR01254">
    <property type="entry name" value="PGNDSYNTHASE"/>
</dbReference>
<dbReference type="GO" id="GO:0004667">
    <property type="term" value="F:prostaglandin-D synthase activity"/>
    <property type="evidence" value="ECO:0007669"/>
    <property type="project" value="UniProtKB-EC"/>
</dbReference>
<dbReference type="Pfam" id="PF00061">
    <property type="entry name" value="Lipocalin"/>
    <property type="match status" value="2"/>
</dbReference>
<evidence type="ECO:0000256" key="8">
    <source>
        <dbReference type="ARBA" id="ARBA00022448"/>
    </source>
</evidence>
<dbReference type="eggNOG" id="ENOG502S6GK">
    <property type="taxonomic scope" value="Eukaryota"/>
</dbReference>
<feature type="domain" description="Lipocalin/cytosolic fatty-acid binding" evidence="34">
    <location>
        <begin position="146"/>
        <end position="218"/>
    </location>
</feature>
<evidence type="ECO:0000256" key="32">
    <source>
        <dbReference type="RuleBase" id="RU003695"/>
    </source>
</evidence>
<dbReference type="OMA" id="QIWNNDN"/>
<dbReference type="Gene3D" id="2.40.128.20">
    <property type="match status" value="1"/>
</dbReference>
<evidence type="ECO:0000256" key="33">
    <source>
        <dbReference type="SAM" id="SignalP"/>
    </source>
</evidence>
<evidence type="ECO:0000256" key="12">
    <source>
        <dbReference type="ARBA" id="ARBA00022525"/>
    </source>
</evidence>
<evidence type="ECO:0000256" key="21">
    <source>
        <dbReference type="ARBA" id="ARBA00023157"/>
    </source>
</evidence>
<dbReference type="InterPro" id="IPR012674">
    <property type="entry name" value="Calycin"/>
</dbReference>
<evidence type="ECO:0000256" key="19">
    <source>
        <dbReference type="ARBA" id="ARBA00023098"/>
    </source>
</evidence>
<evidence type="ECO:0000256" key="26">
    <source>
        <dbReference type="ARBA" id="ARBA00023698"/>
    </source>
</evidence>
<dbReference type="GO" id="GO:0043303">
    <property type="term" value="P:mast cell degranulation"/>
    <property type="evidence" value="ECO:0007669"/>
    <property type="project" value="UniProtKB-KW"/>
</dbReference>
<keyword evidence="14" id="KW-0467">Mast cell degranulation</keyword>
<evidence type="ECO:0000313" key="35">
    <source>
        <dbReference type="Ensembl" id="ENSPPYP00000022196.2"/>
    </source>
</evidence>
<dbReference type="Proteomes" id="UP000001595">
    <property type="component" value="Chromosome 9"/>
</dbReference>
<evidence type="ECO:0000256" key="22">
    <source>
        <dbReference type="ARBA" id="ARBA00023160"/>
    </source>
</evidence>
<protein>
    <recommendedName>
        <fullName evidence="28">Prostaglandin-H2 D-isomerase</fullName>
        <ecNumber evidence="27">5.3.99.2</ecNumber>
    </recommendedName>
    <alternativeName>
        <fullName evidence="31">Glutathione-independent PGD synthase</fullName>
    </alternativeName>
    <alternativeName>
        <fullName evidence="30">Lipocalin-type prostaglandin-D synthase</fullName>
    </alternativeName>
    <alternativeName>
        <fullName evidence="29">Prostaglandin-D2 synthase</fullName>
    </alternativeName>
</protein>
<dbReference type="PANTHER" id="PTHR11430">
    <property type="entry name" value="LIPOCALIN"/>
    <property type="match status" value="1"/>
</dbReference>
<dbReference type="GO" id="GO:0019371">
    <property type="term" value="P:cyclooxygenase pathway"/>
    <property type="evidence" value="ECO:0007669"/>
    <property type="project" value="Ensembl"/>
</dbReference>
<keyword evidence="23" id="KW-0325">Glycoprotein</keyword>
<dbReference type="AlphaFoldDB" id="H2PU11"/>
<evidence type="ECO:0000256" key="3">
    <source>
        <dbReference type="ARBA" id="ARBA00004555"/>
    </source>
</evidence>
<evidence type="ECO:0000256" key="11">
    <source>
        <dbReference type="ARBA" id="ARBA00022516"/>
    </source>
</evidence>
<evidence type="ECO:0000256" key="27">
    <source>
        <dbReference type="ARBA" id="ARBA00023799"/>
    </source>
</evidence>
<keyword evidence="22" id="KW-0275">Fatty acid biosynthesis</keyword>
<dbReference type="GO" id="GO:0005794">
    <property type="term" value="C:Golgi apparatus"/>
    <property type="evidence" value="ECO:0007669"/>
    <property type="project" value="UniProtKB-SubCell"/>
</dbReference>
<keyword evidence="12" id="KW-0964">Secreted</keyword>
<evidence type="ECO:0000256" key="15">
    <source>
        <dbReference type="ARBA" id="ARBA00022729"/>
    </source>
</evidence>
<dbReference type="GeneTree" id="ENSGT01120000271921"/>
<evidence type="ECO:0000313" key="36">
    <source>
        <dbReference type="Proteomes" id="UP000001595"/>
    </source>
</evidence>
<comment type="subcellular location">
    <subcellularLocation>
        <location evidence="4">Cytoplasm</location>
        <location evidence="4">Perinuclear region</location>
    </subcellularLocation>
    <subcellularLocation>
        <location evidence="3">Golgi apparatus</location>
    </subcellularLocation>
    <subcellularLocation>
        <location evidence="1">Nucleus membrane</location>
    </subcellularLocation>
    <subcellularLocation>
        <location evidence="2">Rough endoplasmic reticulum</location>
    </subcellularLocation>
    <subcellularLocation>
        <location evidence="5">Secreted</location>
    </subcellularLocation>
</comment>
<keyword evidence="21" id="KW-1015">Disulfide bond</keyword>
<evidence type="ECO:0000256" key="5">
    <source>
        <dbReference type="ARBA" id="ARBA00004613"/>
    </source>
</evidence>
<keyword evidence="10" id="KW-0644">Prostaglandin metabolism</keyword>
<evidence type="ECO:0000256" key="7">
    <source>
        <dbReference type="ARBA" id="ARBA00011245"/>
    </source>
</evidence>
<sequence length="218" mass="23601">MATRHTLWMGLALLGVLGGLQAAPEAQVSVQPNFQQDKFLGRWFSAGLASNSSWLREKKAALSMCKSVVAPAADGGLNLTSTFLRKNQCETRTMLLQPAGSLGSYSYRSPREWGLHRPPGPSLGATLAGTTLGQPPAAEIHGVGDWGSTYSVSVVETDYDQYALLYSQGSKGPGEDFRMATLYSRTQTPRAELKEKFTAFCKAQGFTEDTIVFLPQTD</sequence>
<keyword evidence="9" id="KW-0963">Cytoplasm</keyword>
<evidence type="ECO:0000256" key="1">
    <source>
        <dbReference type="ARBA" id="ARBA00004126"/>
    </source>
</evidence>
<dbReference type="GO" id="GO:0005791">
    <property type="term" value="C:rough endoplasmic reticulum"/>
    <property type="evidence" value="ECO:0007669"/>
    <property type="project" value="UniProtKB-SubCell"/>
</dbReference>
<dbReference type="GO" id="GO:0010467">
    <property type="term" value="P:gene expression"/>
    <property type="evidence" value="ECO:0007669"/>
    <property type="project" value="Ensembl"/>
</dbReference>
<feature type="signal peptide" evidence="33">
    <location>
        <begin position="1"/>
        <end position="22"/>
    </location>
</feature>
<dbReference type="FunCoup" id="H2PU11">
    <property type="interactions" value="186"/>
</dbReference>
<dbReference type="GO" id="GO:0031965">
    <property type="term" value="C:nuclear membrane"/>
    <property type="evidence" value="ECO:0007669"/>
    <property type="project" value="UniProtKB-SubCell"/>
</dbReference>
<evidence type="ECO:0000256" key="4">
    <source>
        <dbReference type="ARBA" id="ARBA00004556"/>
    </source>
</evidence>
<evidence type="ECO:0000256" key="24">
    <source>
        <dbReference type="ARBA" id="ARBA00023235"/>
    </source>
</evidence>
<dbReference type="GO" id="GO:0048471">
    <property type="term" value="C:perinuclear region of cytoplasm"/>
    <property type="evidence" value="ECO:0007669"/>
    <property type="project" value="UniProtKB-SubCell"/>
</dbReference>
<dbReference type="HOGENOM" id="CLU_094061_1_1_1"/>
<keyword evidence="25" id="KW-0539">Nucleus</keyword>
<keyword evidence="24" id="KW-0413">Isomerase</keyword>
<keyword evidence="19" id="KW-0443">Lipid metabolism</keyword>
<keyword evidence="36" id="KW-1185">Reference proteome</keyword>
<gene>
    <name evidence="35" type="primary">PTGDS</name>
</gene>
<evidence type="ECO:0000259" key="34">
    <source>
        <dbReference type="Pfam" id="PF00061"/>
    </source>
</evidence>
<evidence type="ECO:0000256" key="18">
    <source>
        <dbReference type="ARBA" id="ARBA00023034"/>
    </source>
</evidence>
<name>H2PU11_PONAB</name>
<reference evidence="35" key="2">
    <citation type="submission" date="2025-08" db="UniProtKB">
        <authorList>
            <consortium name="Ensembl"/>
        </authorList>
    </citation>
    <scope>IDENTIFICATION</scope>
</reference>
<dbReference type="PROSITE" id="PS00213">
    <property type="entry name" value="LIPOCALIN"/>
    <property type="match status" value="1"/>
</dbReference>
<evidence type="ECO:0000256" key="31">
    <source>
        <dbReference type="ARBA" id="ARBA00032350"/>
    </source>
</evidence>
<evidence type="ECO:0000256" key="29">
    <source>
        <dbReference type="ARBA" id="ARBA00030654"/>
    </source>
</evidence>
<evidence type="ECO:0000256" key="20">
    <source>
        <dbReference type="ARBA" id="ARBA00023136"/>
    </source>
</evidence>
<dbReference type="Ensembl" id="ENSPPYT00000023109.2">
    <property type="protein sequence ID" value="ENSPPYP00000022196.2"/>
    <property type="gene ID" value="ENSPPYG00000019795.2"/>
</dbReference>
<keyword evidence="17" id="KW-0276">Fatty acid metabolism</keyword>
<evidence type="ECO:0000256" key="25">
    <source>
        <dbReference type="ARBA" id="ARBA00023242"/>
    </source>
</evidence>
<evidence type="ECO:0000256" key="9">
    <source>
        <dbReference type="ARBA" id="ARBA00022490"/>
    </source>
</evidence>
<evidence type="ECO:0000256" key="13">
    <source>
        <dbReference type="ARBA" id="ARBA00022585"/>
    </source>
</evidence>
<dbReference type="EC" id="5.3.99.2" evidence="27"/>
<dbReference type="GO" id="GO:0005615">
    <property type="term" value="C:extracellular space"/>
    <property type="evidence" value="ECO:0007669"/>
    <property type="project" value="Ensembl"/>
</dbReference>
<dbReference type="GO" id="GO:0045187">
    <property type="term" value="P:regulation of circadian sleep/wake cycle, sleep"/>
    <property type="evidence" value="ECO:0007669"/>
    <property type="project" value="Ensembl"/>
</dbReference>
<evidence type="ECO:0000256" key="6">
    <source>
        <dbReference type="ARBA" id="ARBA00006889"/>
    </source>
</evidence>
<evidence type="ECO:0000256" key="16">
    <source>
        <dbReference type="ARBA" id="ARBA00022824"/>
    </source>
</evidence>
<evidence type="ECO:0000256" key="28">
    <source>
        <dbReference type="ARBA" id="ARBA00023891"/>
    </source>
</evidence>
<dbReference type="GO" id="GO:0005504">
    <property type="term" value="F:fatty acid binding"/>
    <property type="evidence" value="ECO:0007669"/>
    <property type="project" value="Ensembl"/>
</dbReference>